<dbReference type="SUPFAM" id="SSF53448">
    <property type="entry name" value="Nucleotide-diphospho-sugar transferases"/>
    <property type="match status" value="1"/>
</dbReference>
<evidence type="ECO:0000313" key="5">
    <source>
        <dbReference type="EMBL" id="SPN97835.1"/>
    </source>
</evidence>
<evidence type="ECO:0000256" key="2">
    <source>
        <dbReference type="ARBA" id="ARBA00022676"/>
    </source>
</evidence>
<dbReference type="AlphaFoldDB" id="A0AAE8MSF4"/>
<dbReference type="GO" id="GO:0016020">
    <property type="term" value="C:membrane"/>
    <property type="evidence" value="ECO:0007669"/>
    <property type="project" value="InterPro"/>
</dbReference>
<name>A0AAE8MSF4_9PEZI</name>
<dbReference type="InterPro" id="IPR002685">
    <property type="entry name" value="Glyco_trans_15"/>
</dbReference>
<comment type="caution">
    <text evidence="5">The sequence shown here is derived from an EMBL/GenBank/DDBJ whole genome shotgun (WGS) entry which is preliminary data.</text>
</comment>
<dbReference type="GO" id="GO:0000032">
    <property type="term" value="P:cell wall mannoprotein biosynthetic process"/>
    <property type="evidence" value="ECO:0007669"/>
    <property type="project" value="TreeGrafter"/>
</dbReference>
<keyword evidence="3" id="KW-0808">Transferase</keyword>
<comment type="similarity">
    <text evidence="1">Belongs to the glycosyltransferase 15 family.</text>
</comment>
<evidence type="ECO:0000256" key="3">
    <source>
        <dbReference type="ARBA" id="ARBA00022679"/>
    </source>
</evidence>
<keyword evidence="6" id="KW-1185">Reference proteome</keyword>
<dbReference type="PANTHER" id="PTHR31121">
    <property type="entry name" value="ALPHA-1,2 MANNOSYLTRANSFERASE KTR1"/>
    <property type="match status" value="1"/>
</dbReference>
<accession>A0AAE8MSF4</accession>
<evidence type="ECO:0000256" key="1">
    <source>
        <dbReference type="ARBA" id="ARBA00007677"/>
    </source>
</evidence>
<proteinExistence type="inferred from homology"/>
<protein>
    <submittedName>
        <fullName evidence="5">Uncharacterized protein</fullName>
    </submittedName>
</protein>
<dbReference type="GO" id="GO:0006487">
    <property type="term" value="P:protein N-linked glycosylation"/>
    <property type="evidence" value="ECO:0007669"/>
    <property type="project" value="TreeGrafter"/>
</dbReference>
<dbReference type="GO" id="GO:0006493">
    <property type="term" value="P:protein O-linked glycosylation"/>
    <property type="evidence" value="ECO:0007669"/>
    <property type="project" value="TreeGrafter"/>
</dbReference>
<evidence type="ECO:0000256" key="4">
    <source>
        <dbReference type="SAM" id="MobiDB-lite"/>
    </source>
</evidence>
<dbReference type="EMBL" id="ONZQ02000001">
    <property type="protein sequence ID" value="SPN97835.1"/>
    <property type="molecule type" value="Genomic_DNA"/>
</dbReference>
<keyword evidence="2" id="KW-0328">Glycosyltransferase</keyword>
<dbReference type="Proteomes" id="UP001187682">
    <property type="component" value="Unassembled WGS sequence"/>
</dbReference>
<dbReference type="GO" id="GO:0000026">
    <property type="term" value="F:alpha-1,2-mannosyltransferase activity"/>
    <property type="evidence" value="ECO:0007669"/>
    <property type="project" value="TreeGrafter"/>
</dbReference>
<dbReference type="GO" id="GO:0005794">
    <property type="term" value="C:Golgi apparatus"/>
    <property type="evidence" value="ECO:0007669"/>
    <property type="project" value="TreeGrafter"/>
</dbReference>
<feature type="region of interest" description="Disordered" evidence="4">
    <location>
        <begin position="143"/>
        <end position="168"/>
    </location>
</feature>
<reference evidence="5" key="1">
    <citation type="submission" date="2018-03" db="EMBL/GenBank/DDBJ databases">
        <authorList>
            <person name="Guldener U."/>
        </authorList>
    </citation>
    <scope>NUCLEOTIDE SEQUENCE</scope>
</reference>
<sequence>MDQDIASLAFTGYDDHVRGAILIFSRNHELDSVLSTIYNLQRAYDHRLSKHWVFYSDEDISEEFKVLTSNLTLPGKASYEKWVPDGSRGDVREWGLPVLAKDERLRGYNWAWKITPGARFPNKLDFDVFESMKSQRMIYGSESSDLHVGEPGSSDIKSGDTATSIRPPSGLSEFRWSAEAGSPIVLEGKLYNGSPFRFHSNSRKHSSFWVDPVYKLSTIGSDFEIAWLDLFRSTENLIIADYITSFRNTSRTPDPPTSPVSSTVFSFEGVACRKQPEQPASRFGVFYLPGSPENTMLTVYERWAYFSRDFAEQAKEPGLRAGRTTLYAMAELYKLRPKAWMRASGFPARGSCNNKVEGNASVPVFEGDLPPIKDNDDSPFVGSVKVFYLSAFILVLFLYLHSSFKPSDLHSYVTLPRRWWEGASLWFNN</sequence>
<gene>
    <name evidence="5" type="ORF">DNG_01347</name>
</gene>
<organism evidence="5 6">
    <name type="scientific">Cephalotrichum gorgonifer</name>
    <dbReference type="NCBI Taxonomy" id="2041049"/>
    <lineage>
        <taxon>Eukaryota</taxon>
        <taxon>Fungi</taxon>
        <taxon>Dikarya</taxon>
        <taxon>Ascomycota</taxon>
        <taxon>Pezizomycotina</taxon>
        <taxon>Sordariomycetes</taxon>
        <taxon>Hypocreomycetidae</taxon>
        <taxon>Microascales</taxon>
        <taxon>Microascaceae</taxon>
        <taxon>Cephalotrichum</taxon>
    </lineage>
</organism>
<dbReference type="Gene3D" id="3.90.550.10">
    <property type="entry name" value="Spore Coat Polysaccharide Biosynthesis Protein SpsA, Chain A"/>
    <property type="match status" value="1"/>
</dbReference>
<dbReference type="InterPro" id="IPR029044">
    <property type="entry name" value="Nucleotide-diphossugar_trans"/>
</dbReference>
<dbReference type="PANTHER" id="PTHR31121:SF14">
    <property type="entry name" value="O-GLYCOSIDE ALPHA-1,2-MANNOSYLTRANSFERASE HOMOLOG 6"/>
    <property type="match status" value="1"/>
</dbReference>
<evidence type="ECO:0000313" key="6">
    <source>
        <dbReference type="Proteomes" id="UP001187682"/>
    </source>
</evidence>